<gene>
    <name evidence="7" type="ORF">ATB95_12100</name>
</gene>
<dbReference type="Gene3D" id="3.60.15.10">
    <property type="entry name" value="Ribonuclease Z/Hydroxyacylglutathione hydrolase-like"/>
    <property type="match status" value="1"/>
</dbReference>
<evidence type="ECO:0000256" key="4">
    <source>
        <dbReference type="ARBA" id="ARBA00022833"/>
    </source>
</evidence>
<dbReference type="InterPro" id="IPR001279">
    <property type="entry name" value="Metallo-B-lactamas"/>
</dbReference>
<dbReference type="NCBIfam" id="NF033105">
    <property type="entry name" value="bla_subclass_B3"/>
    <property type="match status" value="1"/>
</dbReference>
<dbReference type="NCBIfam" id="NF012229">
    <property type="entry name" value="bla_class_B_core"/>
    <property type="match status" value="1"/>
</dbReference>
<evidence type="ECO:0000256" key="2">
    <source>
        <dbReference type="ARBA" id="ARBA00022723"/>
    </source>
</evidence>
<dbReference type="InterPro" id="IPR051453">
    <property type="entry name" value="MBL_Glyoxalase_II"/>
</dbReference>
<dbReference type="PANTHER" id="PTHR46233">
    <property type="entry name" value="HYDROXYACYLGLUTATHIONE HYDROLASE GLOC"/>
    <property type="match status" value="1"/>
</dbReference>
<evidence type="ECO:0000256" key="5">
    <source>
        <dbReference type="SAM" id="SignalP"/>
    </source>
</evidence>
<organism evidence="7 8">
    <name type="scientific">Elizabethkingia miricola</name>
    <name type="common">Chryseobacterium miricola</name>
    <dbReference type="NCBI Taxonomy" id="172045"/>
    <lineage>
        <taxon>Bacteria</taxon>
        <taxon>Pseudomonadati</taxon>
        <taxon>Bacteroidota</taxon>
        <taxon>Flavobacteriia</taxon>
        <taxon>Flavobacteriales</taxon>
        <taxon>Weeksellaceae</taxon>
        <taxon>Elizabethkingia</taxon>
    </lineage>
</organism>
<dbReference type="RefSeq" id="WP_059345125.1">
    <property type="nucleotide sequence ID" value="NG_067992.1"/>
</dbReference>
<sequence length="294" mass="33656">MRNFATLFFLSVCLSLNLNLNAQVVKEPENMPKEWNQTYEPFRIAGNLYYVGTYDLTSYLIVTDKGNILINTGTAESLPIIKGNIQKLGFNYKDIKILLLTQAHYDHTGALEDFKTETGAKFYADKADADVLRTGGKSDYELGKYGVTFKPITPDRTLKDQDKITLGNTTLTLLHHPGHTKGSCSFIFETKDEKRKYRVLIANMPSIIVDKKFSEVTAYPNIQSDYAYTFGAMKKLDFDLWVASHASQFDLHEKRKEGDPYNPQLFMDKQSYFQNLNDLEKSYLDKIKKDSQDK</sequence>
<dbReference type="EMBL" id="LNOI01000004">
    <property type="protein sequence ID" value="KUY17116.1"/>
    <property type="molecule type" value="Genomic_DNA"/>
</dbReference>
<protein>
    <submittedName>
        <fullName evidence="7">Subclass B3 metallo-beta-lactamase</fullName>
    </submittedName>
</protein>
<dbReference type="SUPFAM" id="SSF56281">
    <property type="entry name" value="Metallo-hydrolase/oxidoreductase"/>
    <property type="match status" value="1"/>
</dbReference>
<feature type="chain" id="PRO_5044891051" evidence="5">
    <location>
        <begin position="23"/>
        <end position="294"/>
    </location>
</feature>
<feature type="signal peptide" evidence="5">
    <location>
        <begin position="1"/>
        <end position="22"/>
    </location>
</feature>
<evidence type="ECO:0000259" key="6">
    <source>
        <dbReference type="SMART" id="SM00849"/>
    </source>
</evidence>
<dbReference type="InterPro" id="IPR036866">
    <property type="entry name" value="RibonucZ/Hydroxyglut_hydro"/>
</dbReference>
<feature type="domain" description="Metallo-beta-lactamase" evidence="6">
    <location>
        <begin position="55"/>
        <end position="245"/>
    </location>
</feature>
<reference evidence="7 8" key="1">
    <citation type="submission" date="2015-11" db="EMBL/GenBank/DDBJ databases">
        <authorList>
            <person name="Nicholson A.C."/>
            <person name="Humrighouse B.W."/>
            <person name="Graziano J."/>
            <person name="Lasker B."/>
            <person name="Whitney A.M."/>
            <person name="Mcquiston J.R."/>
        </authorList>
    </citation>
    <scope>NUCLEOTIDE SEQUENCE [LARGE SCALE GENOMIC DNA]</scope>
    <source>
        <strain evidence="7 8">G4071</strain>
    </source>
</reference>
<evidence type="ECO:0000256" key="3">
    <source>
        <dbReference type="ARBA" id="ARBA00022801"/>
    </source>
</evidence>
<dbReference type="Pfam" id="PF00753">
    <property type="entry name" value="Lactamase_B"/>
    <property type="match status" value="1"/>
</dbReference>
<dbReference type="GO" id="GO:0046872">
    <property type="term" value="F:metal ion binding"/>
    <property type="evidence" value="ECO:0007669"/>
    <property type="project" value="UniProtKB-KW"/>
</dbReference>
<keyword evidence="2" id="KW-0479">Metal-binding</keyword>
<dbReference type="NCBIfam" id="NF012101">
    <property type="entry name" value="blaGOB"/>
    <property type="match status" value="1"/>
</dbReference>
<dbReference type="GO" id="GO:0016787">
    <property type="term" value="F:hydrolase activity"/>
    <property type="evidence" value="ECO:0007669"/>
    <property type="project" value="UniProtKB-KW"/>
</dbReference>
<evidence type="ECO:0000256" key="1">
    <source>
        <dbReference type="ARBA" id="ARBA00001947"/>
    </source>
</evidence>
<dbReference type="AlphaFoldDB" id="A0ABD4DJE9"/>
<accession>A0ABD4DJE9</accession>
<name>A0ABD4DJE9_ELIMR</name>
<keyword evidence="5" id="KW-0732">Signal</keyword>
<proteinExistence type="predicted"/>
<keyword evidence="4" id="KW-0862">Zinc</keyword>
<comment type="cofactor">
    <cofactor evidence="1">
        <name>Zn(2+)</name>
        <dbReference type="ChEBI" id="CHEBI:29105"/>
    </cofactor>
</comment>
<dbReference type="SMART" id="SM00849">
    <property type="entry name" value="Lactamase_B"/>
    <property type="match status" value="1"/>
</dbReference>
<dbReference type="Proteomes" id="UP000064412">
    <property type="component" value="Unassembled WGS sequence"/>
</dbReference>
<comment type="caution">
    <text evidence="7">The sequence shown here is derived from an EMBL/GenBank/DDBJ whole genome shotgun (WGS) entry which is preliminary data.</text>
</comment>
<dbReference type="PANTHER" id="PTHR46233:SF3">
    <property type="entry name" value="HYDROXYACYLGLUTATHIONE HYDROLASE GLOC"/>
    <property type="match status" value="1"/>
</dbReference>
<keyword evidence="3" id="KW-0378">Hydrolase</keyword>
<evidence type="ECO:0000313" key="7">
    <source>
        <dbReference type="EMBL" id="KUY17116.1"/>
    </source>
</evidence>
<evidence type="ECO:0000313" key="8">
    <source>
        <dbReference type="Proteomes" id="UP000064412"/>
    </source>
</evidence>